<protein>
    <submittedName>
        <fullName evidence="2">Uncharacterized protein</fullName>
    </submittedName>
</protein>
<evidence type="ECO:0000313" key="2">
    <source>
        <dbReference type="EMBL" id="GIQ90802.1"/>
    </source>
</evidence>
<organism evidence="2 3">
    <name type="scientific">Kipferlia bialata</name>
    <dbReference type="NCBI Taxonomy" id="797122"/>
    <lineage>
        <taxon>Eukaryota</taxon>
        <taxon>Metamonada</taxon>
        <taxon>Carpediemonas-like organisms</taxon>
        <taxon>Kipferlia</taxon>
    </lineage>
</organism>
<dbReference type="AlphaFoldDB" id="A0A9K3D9P2"/>
<sequence length="103" mass="10985">MPKVISLDRSPRGPAAKRPAVYSQARVATPSQGRRAAGHMPIATRHTTPTHSVAQSVRIATPHRIAAKGKGLRGGVHSAKSSDIALCLQSFFELGKSLQMTFD</sequence>
<name>A0A9K3D9P2_9EUKA</name>
<accession>A0A9K3D9P2</accession>
<feature type="compositionally biased region" description="Polar residues" evidence="1">
    <location>
        <begin position="45"/>
        <end position="54"/>
    </location>
</feature>
<gene>
    <name evidence="2" type="ORF">KIPB_013735</name>
</gene>
<keyword evidence="3" id="KW-1185">Reference proteome</keyword>
<reference evidence="2 3" key="1">
    <citation type="journal article" date="2018" name="PLoS ONE">
        <title>The draft genome of Kipferlia bialata reveals reductive genome evolution in fornicate parasites.</title>
        <authorList>
            <person name="Tanifuji G."/>
            <person name="Takabayashi S."/>
            <person name="Kume K."/>
            <person name="Takagi M."/>
            <person name="Nakayama T."/>
            <person name="Kamikawa R."/>
            <person name="Inagaki Y."/>
            <person name="Hashimoto T."/>
        </authorList>
    </citation>
    <scope>NUCLEOTIDE SEQUENCE [LARGE SCALE GENOMIC DNA]</scope>
    <source>
        <strain evidence="2">NY0173</strain>
    </source>
</reference>
<proteinExistence type="predicted"/>
<feature type="non-terminal residue" evidence="2">
    <location>
        <position position="1"/>
    </location>
</feature>
<dbReference type="Proteomes" id="UP000265618">
    <property type="component" value="Unassembled WGS sequence"/>
</dbReference>
<evidence type="ECO:0000313" key="3">
    <source>
        <dbReference type="Proteomes" id="UP000265618"/>
    </source>
</evidence>
<dbReference type="EMBL" id="BDIP01006686">
    <property type="protein sequence ID" value="GIQ90802.1"/>
    <property type="molecule type" value="Genomic_DNA"/>
</dbReference>
<comment type="caution">
    <text evidence="2">The sequence shown here is derived from an EMBL/GenBank/DDBJ whole genome shotgun (WGS) entry which is preliminary data.</text>
</comment>
<evidence type="ECO:0000256" key="1">
    <source>
        <dbReference type="SAM" id="MobiDB-lite"/>
    </source>
</evidence>
<feature type="region of interest" description="Disordered" evidence="1">
    <location>
        <begin position="1"/>
        <end position="54"/>
    </location>
</feature>